<keyword evidence="1" id="KW-0812">Transmembrane</keyword>
<accession>A0A1S2MGI6</accession>
<evidence type="ECO:0000313" key="4">
    <source>
        <dbReference type="EMBL" id="QOY33945.1"/>
    </source>
</evidence>
<reference evidence="4 5" key="2">
    <citation type="journal article" date="2017" name="Genome Announc.">
        <title>Draft Genome Sequences of Four Alkaliphilic Bacteria Belonging to the Anaerobacillus Genus.</title>
        <authorList>
            <person name="Bassil N.M."/>
            <person name="Lloyd J.R."/>
        </authorList>
    </citation>
    <scope>NUCLEOTIDE SEQUENCE [LARGE SCALE GENOMIC DNA]</scope>
    <source>
        <strain evidence="4 5">NB2006</strain>
    </source>
</reference>
<evidence type="ECO:0000313" key="3">
    <source>
        <dbReference type="EMBL" id="OIJ23027.1"/>
    </source>
</evidence>
<feature type="transmembrane region" description="Helical" evidence="1">
    <location>
        <begin position="156"/>
        <end position="173"/>
    </location>
</feature>
<reference evidence="4" key="4">
    <citation type="submission" date="2020-10" db="EMBL/GenBank/DDBJ databases">
        <authorList>
            <person name="Bassil N.M."/>
            <person name="Lloyd J.R."/>
        </authorList>
    </citation>
    <scope>NUCLEOTIDE SEQUENCE</scope>
    <source>
        <strain evidence="4">NB2006</strain>
    </source>
</reference>
<dbReference type="RefSeq" id="WP_071315689.1">
    <property type="nucleotide sequence ID" value="NZ_CP063356.2"/>
</dbReference>
<feature type="transmembrane region" description="Helical" evidence="1">
    <location>
        <begin position="51"/>
        <end position="73"/>
    </location>
</feature>
<feature type="domain" description="VTT" evidence="2">
    <location>
        <begin position="39"/>
        <end position="149"/>
    </location>
</feature>
<keyword evidence="5" id="KW-1185">Reference proteome</keyword>
<reference evidence="4 5" key="3">
    <citation type="journal article" date="2019" name="Int. J. Syst. Evol. Microbiol.">
        <title>Anaerobacillus isosaccharinicus sp. nov., an alkaliphilic bacterium which degrades isosaccharinic acid.</title>
        <authorList>
            <person name="Bassil N.M."/>
            <person name="Lloyd J.R."/>
        </authorList>
    </citation>
    <scope>NUCLEOTIDE SEQUENCE [LARGE SCALE GENOMIC DNA]</scope>
    <source>
        <strain evidence="4 5">NB2006</strain>
    </source>
</reference>
<dbReference type="Pfam" id="PF09335">
    <property type="entry name" value="VTT_dom"/>
    <property type="match status" value="1"/>
</dbReference>
<reference evidence="3 5" key="1">
    <citation type="submission" date="2016-10" db="EMBL/GenBank/DDBJ databases">
        <title>Draft genome sequences of four alkaliphilic bacteria belonging to the Anaerobacillus genus.</title>
        <authorList>
            <person name="Bassil N.M."/>
            <person name="Lloyd J.R."/>
        </authorList>
    </citation>
    <scope>NUCLEOTIDE SEQUENCE [LARGE SCALE GENOMIC DNA]</scope>
    <source>
        <strain evidence="3 5">NB2006</strain>
    </source>
</reference>
<keyword evidence="1" id="KW-1133">Transmembrane helix</keyword>
<dbReference type="OrthoDB" id="2451090at2"/>
<keyword evidence="1" id="KW-0472">Membrane</keyword>
<evidence type="ECO:0000259" key="2">
    <source>
        <dbReference type="Pfam" id="PF09335"/>
    </source>
</evidence>
<dbReference type="InterPro" id="IPR032816">
    <property type="entry name" value="VTT_dom"/>
</dbReference>
<sequence>MIENLSEAIPVYIEQSGILAPILFVLLHLIRPLLFLPVIFVCMVGGYLFGVVYGSIFSIIGLTLMCIIFYFVAQKFPNLLSRFAKMNDNMLKKGPITMNQIMILRMVPFAHFHLLSLYVMQQTKSFKDYVKYSFLGIILPSIIFTSFGQMIIDLPLFYSVVLLVFLSVIFFGFRRKNSEKQTNIQWKKFFKASS</sequence>
<feature type="transmembrane region" description="Helical" evidence="1">
    <location>
        <begin position="20"/>
        <end position="44"/>
    </location>
</feature>
<feature type="transmembrane region" description="Helical" evidence="1">
    <location>
        <begin position="132"/>
        <end position="150"/>
    </location>
</feature>
<proteinExistence type="predicted"/>
<dbReference type="AlphaFoldDB" id="A0A1S2MGI6"/>
<dbReference type="Proteomes" id="UP000180175">
    <property type="component" value="Chromosome"/>
</dbReference>
<organism evidence="3 5">
    <name type="scientific">Anaerobacillus isosaccharinicus</name>
    <dbReference type="NCBI Taxonomy" id="1532552"/>
    <lineage>
        <taxon>Bacteria</taxon>
        <taxon>Bacillati</taxon>
        <taxon>Bacillota</taxon>
        <taxon>Bacilli</taxon>
        <taxon>Bacillales</taxon>
        <taxon>Bacillaceae</taxon>
        <taxon>Anaerobacillus</taxon>
    </lineage>
</organism>
<feature type="transmembrane region" description="Helical" evidence="1">
    <location>
        <begin position="101"/>
        <end position="120"/>
    </location>
</feature>
<dbReference type="KEGG" id="aia:AWH56_014435"/>
<protein>
    <submittedName>
        <fullName evidence="4">TVP38/TMEM64 family protein</fullName>
    </submittedName>
</protein>
<dbReference type="EMBL" id="CP063356">
    <property type="protein sequence ID" value="QOY33945.1"/>
    <property type="molecule type" value="Genomic_DNA"/>
</dbReference>
<evidence type="ECO:0000256" key="1">
    <source>
        <dbReference type="SAM" id="Phobius"/>
    </source>
</evidence>
<name>A0A1S2MGI6_9BACI</name>
<gene>
    <name evidence="4" type="ORF">AWH56_014435</name>
    <name evidence="3" type="ORF">AWH56_02520</name>
</gene>
<dbReference type="EMBL" id="LQXD01000005">
    <property type="protein sequence ID" value="OIJ23027.1"/>
    <property type="molecule type" value="Genomic_DNA"/>
</dbReference>
<evidence type="ECO:0000313" key="5">
    <source>
        <dbReference type="Proteomes" id="UP000180175"/>
    </source>
</evidence>